<dbReference type="Pfam" id="PF00583">
    <property type="entry name" value="Acetyltransf_1"/>
    <property type="match status" value="1"/>
</dbReference>
<dbReference type="CDD" id="cd04301">
    <property type="entry name" value="NAT_SF"/>
    <property type="match status" value="1"/>
</dbReference>
<dbReference type="GO" id="GO:0016747">
    <property type="term" value="F:acyltransferase activity, transferring groups other than amino-acyl groups"/>
    <property type="evidence" value="ECO:0007669"/>
    <property type="project" value="InterPro"/>
</dbReference>
<dbReference type="PROSITE" id="PS51186">
    <property type="entry name" value="GNAT"/>
    <property type="match status" value="1"/>
</dbReference>
<keyword evidence="2" id="KW-0808">Transferase</keyword>
<evidence type="ECO:0000313" key="2">
    <source>
        <dbReference type="EMBL" id="TDP88949.1"/>
    </source>
</evidence>
<dbReference type="Proteomes" id="UP000295176">
    <property type="component" value="Unassembled WGS sequence"/>
</dbReference>
<dbReference type="AlphaFoldDB" id="A0A4R6RQ92"/>
<evidence type="ECO:0000259" key="1">
    <source>
        <dbReference type="PROSITE" id="PS51186"/>
    </source>
</evidence>
<dbReference type="InterPro" id="IPR016181">
    <property type="entry name" value="Acyl_CoA_acyltransferase"/>
</dbReference>
<comment type="caution">
    <text evidence="2">The sequence shown here is derived from an EMBL/GenBank/DDBJ whole genome shotgun (WGS) entry which is preliminary data.</text>
</comment>
<dbReference type="EMBL" id="SNXX01000028">
    <property type="protein sequence ID" value="TDP88949.1"/>
    <property type="molecule type" value="Genomic_DNA"/>
</dbReference>
<dbReference type="Gene3D" id="3.40.630.30">
    <property type="match status" value="1"/>
</dbReference>
<organism evidence="2 3">
    <name type="scientific">Halanaerobium saccharolyticum</name>
    <dbReference type="NCBI Taxonomy" id="43595"/>
    <lineage>
        <taxon>Bacteria</taxon>
        <taxon>Bacillati</taxon>
        <taxon>Bacillota</taxon>
        <taxon>Clostridia</taxon>
        <taxon>Halanaerobiales</taxon>
        <taxon>Halanaerobiaceae</taxon>
        <taxon>Halanaerobium</taxon>
    </lineage>
</organism>
<evidence type="ECO:0000313" key="3">
    <source>
        <dbReference type="Proteomes" id="UP000295176"/>
    </source>
</evidence>
<dbReference type="RefSeq" id="WP_133531042.1">
    <property type="nucleotide sequence ID" value="NZ_SNXX01000028.1"/>
</dbReference>
<sequence>MISRRRYKLLADFEKVSQFLDDNYNLETLNSYLLQQFFEYAHTHPYFQYQKTHHFGLWEEGEKIVALVCFEMELGEAFLSVREGYDHLLAEMLSYAEKELSAETDNKKILNVWITDKEKKKSELLLENGYKKVYTEPVRILSYDKNFVDSEIPDDYSIFSLEEENDIKKIHSCLWKGFNHGPEPDDNYDQRLLMQSGPNFRKDLSTVIKAPDGEYACYAGMWFDSQNRYAYLEPLATVPEHRRKGLATAALTEAMKKTKKLGAKYCFGGVPEFYKSIGFETICLREKWEKKFITGRKEN</sequence>
<reference evidence="2 3" key="1">
    <citation type="submission" date="2019-03" db="EMBL/GenBank/DDBJ databases">
        <title>Subsurface microbial communities from deep shales in Ohio and West Virginia, USA.</title>
        <authorList>
            <person name="Wrighton K."/>
        </authorList>
    </citation>
    <scope>NUCLEOTIDE SEQUENCE [LARGE SCALE GENOMIC DNA]</scope>
    <source>
        <strain evidence="2 3">MSL 7</strain>
    </source>
</reference>
<dbReference type="InterPro" id="IPR000182">
    <property type="entry name" value="GNAT_dom"/>
</dbReference>
<gene>
    <name evidence="2" type="ORF">C7957_12838</name>
</gene>
<name>A0A4R6RQ92_9FIRM</name>
<accession>A0A4R6RQ92</accession>
<feature type="domain" description="N-acetyltransferase" evidence="1">
    <location>
        <begin position="157"/>
        <end position="299"/>
    </location>
</feature>
<protein>
    <submittedName>
        <fullName evidence="2">Putative N-acetyltransferase YhbS</fullName>
    </submittedName>
</protein>
<proteinExistence type="predicted"/>
<dbReference type="SUPFAM" id="SSF55729">
    <property type="entry name" value="Acyl-CoA N-acyltransferases (Nat)"/>
    <property type="match status" value="1"/>
</dbReference>